<dbReference type="Proteomes" id="UP000789702">
    <property type="component" value="Unassembled WGS sequence"/>
</dbReference>
<reference evidence="1" key="1">
    <citation type="submission" date="2021-06" db="EMBL/GenBank/DDBJ databases">
        <authorList>
            <person name="Kallberg Y."/>
            <person name="Tangrot J."/>
            <person name="Rosling A."/>
        </authorList>
    </citation>
    <scope>NUCLEOTIDE SEQUENCE</scope>
    <source>
        <strain evidence="1">IL203A</strain>
    </source>
</reference>
<gene>
    <name evidence="1" type="ORF">DHETER_LOCUS2421</name>
</gene>
<comment type="caution">
    <text evidence="1">The sequence shown here is derived from an EMBL/GenBank/DDBJ whole genome shotgun (WGS) entry which is preliminary data.</text>
</comment>
<evidence type="ECO:0000313" key="2">
    <source>
        <dbReference type="Proteomes" id="UP000789702"/>
    </source>
</evidence>
<accession>A0ACA9KRU1</accession>
<feature type="non-terminal residue" evidence="1">
    <location>
        <position position="1"/>
    </location>
</feature>
<evidence type="ECO:0000313" key="1">
    <source>
        <dbReference type="EMBL" id="CAG8487871.1"/>
    </source>
</evidence>
<organism evidence="1 2">
    <name type="scientific">Dentiscutata heterogama</name>
    <dbReference type="NCBI Taxonomy" id="1316150"/>
    <lineage>
        <taxon>Eukaryota</taxon>
        <taxon>Fungi</taxon>
        <taxon>Fungi incertae sedis</taxon>
        <taxon>Mucoromycota</taxon>
        <taxon>Glomeromycotina</taxon>
        <taxon>Glomeromycetes</taxon>
        <taxon>Diversisporales</taxon>
        <taxon>Gigasporaceae</taxon>
        <taxon>Dentiscutata</taxon>
    </lineage>
</organism>
<proteinExistence type="predicted"/>
<name>A0ACA9KRU1_9GLOM</name>
<protein>
    <submittedName>
        <fullName evidence="1">1880_t:CDS:1</fullName>
    </submittedName>
</protein>
<sequence length="200" mass="22938">KIIWSVKRALDTRTALVSIDDTNKAIDKINAEQGTNIEQIRHVDEAILTEWVQVAKHGLKAMRVQERLKDDKQVKEVISKVISTQCERIDGDVSRMLASILDKPTNKIRINRVLEVDTKKHILHTEPDIVLDKTHKHFEEQFKERKIGTENNIKDEFYTPLKEVKEEWYKSLGEEITLEEWLAAVNGTKNQTVSGATGIG</sequence>
<keyword evidence="2" id="KW-1185">Reference proteome</keyword>
<dbReference type="EMBL" id="CAJVPU010001768">
    <property type="protein sequence ID" value="CAG8487871.1"/>
    <property type="molecule type" value="Genomic_DNA"/>
</dbReference>